<sequence>MTPQSYKSQEALELAADKRGLYIDEEPPRRCASLQLIRGRTKLINIDRMEYGNFLVWYAEDFTPMGCESTGLL</sequence>
<keyword evidence="2" id="KW-1185">Reference proteome</keyword>
<proteinExistence type="predicted"/>
<comment type="caution">
    <text evidence="1">The sequence shown here is derived from an EMBL/GenBank/DDBJ whole genome shotgun (WGS) entry which is preliminary data.</text>
</comment>
<name>A0A8X6IB02_9ARAC</name>
<dbReference type="OrthoDB" id="10371622at2759"/>
<gene>
    <name evidence="1" type="primary">AVEN_95672_1</name>
    <name evidence="1" type="ORF">TNIN_189781</name>
</gene>
<accession>A0A8X6IB02</accession>
<dbReference type="AlphaFoldDB" id="A0A8X6IB02"/>
<protein>
    <submittedName>
        <fullName evidence="1">Uncharacterized protein</fullName>
    </submittedName>
</protein>
<organism evidence="1 2">
    <name type="scientific">Trichonephila inaurata madagascariensis</name>
    <dbReference type="NCBI Taxonomy" id="2747483"/>
    <lineage>
        <taxon>Eukaryota</taxon>
        <taxon>Metazoa</taxon>
        <taxon>Ecdysozoa</taxon>
        <taxon>Arthropoda</taxon>
        <taxon>Chelicerata</taxon>
        <taxon>Arachnida</taxon>
        <taxon>Araneae</taxon>
        <taxon>Araneomorphae</taxon>
        <taxon>Entelegynae</taxon>
        <taxon>Araneoidea</taxon>
        <taxon>Nephilidae</taxon>
        <taxon>Trichonephila</taxon>
        <taxon>Trichonephila inaurata</taxon>
    </lineage>
</organism>
<reference evidence="1" key="1">
    <citation type="submission" date="2020-08" db="EMBL/GenBank/DDBJ databases">
        <title>Multicomponent nature underlies the extraordinary mechanical properties of spider dragline silk.</title>
        <authorList>
            <person name="Kono N."/>
            <person name="Nakamura H."/>
            <person name="Mori M."/>
            <person name="Yoshida Y."/>
            <person name="Ohtoshi R."/>
            <person name="Malay A.D."/>
            <person name="Moran D.A.P."/>
            <person name="Tomita M."/>
            <person name="Numata K."/>
            <person name="Arakawa K."/>
        </authorList>
    </citation>
    <scope>NUCLEOTIDE SEQUENCE</scope>
</reference>
<evidence type="ECO:0000313" key="2">
    <source>
        <dbReference type="Proteomes" id="UP000886998"/>
    </source>
</evidence>
<dbReference type="EMBL" id="BMAV01025108">
    <property type="protein sequence ID" value="GFS38545.1"/>
    <property type="molecule type" value="Genomic_DNA"/>
</dbReference>
<evidence type="ECO:0000313" key="1">
    <source>
        <dbReference type="EMBL" id="GFS38545.1"/>
    </source>
</evidence>
<dbReference type="Proteomes" id="UP000886998">
    <property type="component" value="Unassembled WGS sequence"/>
</dbReference>